<reference evidence="3" key="3">
    <citation type="submission" date="2015-06" db="UniProtKB">
        <authorList>
            <consortium name="EnsemblProtists"/>
        </authorList>
    </citation>
    <scope>IDENTIFICATION</scope>
</reference>
<dbReference type="Proteomes" id="UP000011087">
    <property type="component" value="Unassembled WGS sequence"/>
</dbReference>
<name>A0A0C3T3D6_GUITC</name>
<dbReference type="HOGENOM" id="CLU_2405960_0_0_1"/>
<dbReference type="PANTHER" id="PTHR48103">
    <property type="entry name" value="MIDASIN-RELATED"/>
    <property type="match status" value="1"/>
</dbReference>
<proteinExistence type="predicted"/>
<dbReference type="PANTHER" id="PTHR48103:SF2">
    <property type="entry name" value="MIDASIN"/>
    <property type="match status" value="1"/>
</dbReference>
<reference evidence="4" key="2">
    <citation type="submission" date="2012-11" db="EMBL/GenBank/DDBJ databases">
        <authorList>
            <person name="Kuo A."/>
            <person name="Curtis B.A."/>
            <person name="Tanifuji G."/>
            <person name="Burki F."/>
            <person name="Gruber A."/>
            <person name="Irimia M."/>
            <person name="Maruyama S."/>
            <person name="Arias M.C."/>
            <person name="Ball S.G."/>
            <person name="Gile G.H."/>
            <person name="Hirakawa Y."/>
            <person name="Hopkins J.F."/>
            <person name="Rensing S.A."/>
            <person name="Schmutz J."/>
            <person name="Symeonidi A."/>
            <person name="Elias M."/>
            <person name="Eveleigh R.J."/>
            <person name="Herman E.K."/>
            <person name="Klute M.J."/>
            <person name="Nakayama T."/>
            <person name="Obornik M."/>
            <person name="Reyes-Prieto A."/>
            <person name="Armbrust E.V."/>
            <person name="Aves S.J."/>
            <person name="Beiko R.G."/>
            <person name="Coutinho P."/>
            <person name="Dacks J.B."/>
            <person name="Durnford D.G."/>
            <person name="Fast N.M."/>
            <person name="Green B.R."/>
            <person name="Grisdale C."/>
            <person name="Hempe F."/>
            <person name="Henrissat B."/>
            <person name="Hoppner M.P."/>
            <person name="Ishida K.-I."/>
            <person name="Kim E."/>
            <person name="Koreny L."/>
            <person name="Kroth P.G."/>
            <person name="Liu Y."/>
            <person name="Malik S.-B."/>
            <person name="Maier U.G."/>
            <person name="McRose D."/>
            <person name="Mock T."/>
            <person name="Neilson J.A."/>
            <person name="Onodera N.T."/>
            <person name="Poole A.M."/>
            <person name="Pritham E.J."/>
            <person name="Richards T.A."/>
            <person name="Rocap G."/>
            <person name="Roy S.W."/>
            <person name="Sarai C."/>
            <person name="Schaack S."/>
            <person name="Shirato S."/>
            <person name="Slamovits C.H."/>
            <person name="Spencer D.F."/>
            <person name="Suzuki S."/>
            <person name="Worden A.Z."/>
            <person name="Zauner S."/>
            <person name="Barry K."/>
            <person name="Bell C."/>
            <person name="Bharti A.K."/>
            <person name="Crow J.A."/>
            <person name="Grimwood J."/>
            <person name="Kramer R."/>
            <person name="Lindquist E."/>
            <person name="Lucas S."/>
            <person name="Salamov A."/>
            <person name="McFadden G.I."/>
            <person name="Lane C.E."/>
            <person name="Keeling P.J."/>
            <person name="Gray M.W."/>
            <person name="Grigoriev I.V."/>
            <person name="Archibald J.M."/>
        </authorList>
    </citation>
    <scope>NUCLEOTIDE SEQUENCE</scope>
    <source>
        <strain evidence="4">CCMP2712</strain>
    </source>
</reference>
<dbReference type="OrthoDB" id="422220at2759"/>
<keyword evidence="2" id="KW-0067">ATP-binding</keyword>
<dbReference type="OMA" id="VWQKYEQ"/>
<dbReference type="PaxDb" id="55529-EKX38424"/>
<accession>A0A0C3T3D6</accession>
<organism evidence="3 4">
    <name type="scientific">Guillardia theta (strain CCMP2712)</name>
    <name type="common">Cryptophyte</name>
    <dbReference type="NCBI Taxonomy" id="905079"/>
    <lineage>
        <taxon>Eukaryota</taxon>
        <taxon>Cryptophyceae</taxon>
        <taxon>Pyrenomonadales</taxon>
        <taxon>Geminigeraceae</taxon>
        <taxon>Guillardia</taxon>
    </lineage>
</organism>
<dbReference type="EnsemblProtists" id="EKX38424">
    <property type="protein sequence ID" value="EKX38424"/>
    <property type="gene ID" value="GUITHDRAFT_50534"/>
</dbReference>
<evidence type="ECO:0000256" key="2">
    <source>
        <dbReference type="ARBA" id="ARBA00022840"/>
    </source>
</evidence>
<keyword evidence="1" id="KW-0547">Nucleotide-binding</keyword>
<keyword evidence="4" id="KW-1185">Reference proteome</keyword>
<evidence type="ECO:0000256" key="1">
    <source>
        <dbReference type="ARBA" id="ARBA00022741"/>
    </source>
</evidence>
<protein>
    <submittedName>
        <fullName evidence="3">Uncharacterized protein</fullName>
    </submittedName>
</protein>
<sequence length="85" mass="10146">MWGEYERRVAGQARELCEQLRLVLEPTMATKMRGDYKSGKRINLKRIIPFIASQFKRDKIWMRRSLPVKRTYRILLAVDNSRSMS</sequence>
<dbReference type="eggNOG" id="KOG1808">
    <property type="taxonomic scope" value="Eukaryota"/>
</dbReference>
<reference evidence="4" key="1">
    <citation type="journal article" date="2012" name="Nature">
        <title>Algal genomes reveal evolutionary mosaicism and the fate of nucleomorphs.</title>
        <authorList>
            <consortium name="DOE Joint Genome Institute"/>
            <person name="Curtis B.A."/>
            <person name="Tanifuji G."/>
            <person name="Burki F."/>
            <person name="Gruber A."/>
            <person name="Irimia M."/>
            <person name="Maruyama S."/>
            <person name="Arias M.C."/>
            <person name="Ball S.G."/>
            <person name="Gile G.H."/>
            <person name="Hirakawa Y."/>
            <person name="Hopkins J.F."/>
            <person name="Kuo A."/>
            <person name="Rensing S.A."/>
            <person name="Schmutz J."/>
            <person name="Symeonidi A."/>
            <person name="Elias M."/>
            <person name="Eveleigh R.J."/>
            <person name="Herman E.K."/>
            <person name="Klute M.J."/>
            <person name="Nakayama T."/>
            <person name="Obornik M."/>
            <person name="Reyes-Prieto A."/>
            <person name="Armbrust E.V."/>
            <person name="Aves S.J."/>
            <person name="Beiko R.G."/>
            <person name="Coutinho P."/>
            <person name="Dacks J.B."/>
            <person name="Durnford D.G."/>
            <person name="Fast N.M."/>
            <person name="Green B.R."/>
            <person name="Grisdale C.J."/>
            <person name="Hempel F."/>
            <person name="Henrissat B."/>
            <person name="Hoppner M.P."/>
            <person name="Ishida K."/>
            <person name="Kim E."/>
            <person name="Koreny L."/>
            <person name="Kroth P.G."/>
            <person name="Liu Y."/>
            <person name="Malik S.B."/>
            <person name="Maier U.G."/>
            <person name="McRose D."/>
            <person name="Mock T."/>
            <person name="Neilson J.A."/>
            <person name="Onodera N.T."/>
            <person name="Poole A.M."/>
            <person name="Pritham E.J."/>
            <person name="Richards T.A."/>
            <person name="Rocap G."/>
            <person name="Roy S.W."/>
            <person name="Sarai C."/>
            <person name="Schaack S."/>
            <person name="Shirato S."/>
            <person name="Slamovits C.H."/>
            <person name="Spencer D.F."/>
            <person name="Suzuki S."/>
            <person name="Worden A.Z."/>
            <person name="Zauner S."/>
            <person name="Barry K."/>
            <person name="Bell C."/>
            <person name="Bharti A.K."/>
            <person name="Crow J.A."/>
            <person name="Grimwood J."/>
            <person name="Kramer R."/>
            <person name="Lindquist E."/>
            <person name="Lucas S."/>
            <person name="Salamov A."/>
            <person name="McFadden G.I."/>
            <person name="Lane C.E."/>
            <person name="Keeling P.J."/>
            <person name="Gray M.W."/>
            <person name="Grigoriev I.V."/>
            <person name="Archibald J.M."/>
        </authorList>
    </citation>
    <scope>NUCLEOTIDE SEQUENCE</scope>
    <source>
        <strain evidence="4">CCMP2712</strain>
    </source>
</reference>
<evidence type="ECO:0000313" key="4">
    <source>
        <dbReference type="Proteomes" id="UP000011087"/>
    </source>
</evidence>
<dbReference type="STRING" id="905079.L1IR98"/>
<evidence type="ECO:0000313" key="3">
    <source>
        <dbReference type="EnsemblProtists" id="EKX38424"/>
    </source>
</evidence>